<accession>A0A5B7J7Y9</accession>
<dbReference type="EMBL" id="VSRR010079751">
    <property type="protein sequence ID" value="MPC89048.1"/>
    <property type="molecule type" value="Genomic_DNA"/>
</dbReference>
<dbReference type="Proteomes" id="UP000324222">
    <property type="component" value="Unassembled WGS sequence"/>
</dbReference>
<evidence type="ECO:0000313" key="2">
    <source>
        <dbReference type="Proteomes" id="UP000324222"/>
    </source>
</evidence>
<reference evidence="1 2" key="1">
    <citation type="submission" date="2019-05" db="EMBL/GenBank/DDBJ databases">
        <title>Another draft genome of Portunus trituberculatus and its Hox gene families provides insights of decapod evolution.</title>
        <authorList>
            <person name="Jeong J.-H."/>
            <person name="Song I."/>
            <person name="Kim S."/>
            <person name="Choi T."/>
            <person name="Kim D."/>
            <person name="Ryu S."/>
            <person name="Kim W."/>
        </authorList>
    </citation>
    <scope>NUCLEOTIDE SEQUENCE [LARGE SCALE GENOMIC DNA]</scope>
    <source>
        <tissue evidence="1">Muscle</tissue>
    </source>
</reference>
<organism evidence="1 2">
    <name type="scientific">Portunus trituberculatus</name>
    <name type="common">Swimming crab</name>
    <name type="synonym">Neptunus trituberculatus</name>
    <dbReference type="NCBI Taxonomy" id="210409"/>
    <lineage>
        <taxon>Eukaryota</taxon>
        <taxon>Metazoa</taxon>
        <taxon>Ecdysozoa</taxon>
        <taxon>Arthropoda</taxon>
        <taxon>Crustacea</taxon>
        <taxon>Multicrustacea</taxon>
        <taxon>Malacostraca</taxon>
        <taxon>Eumalacostraca</taxon>
        <taxon>Eucarida</taxon>
        <taxon>Decapoda</taxon>
        <taxon>Pleocyemata</taxon>
        <taxon>Brachyura</taxon>
        <taxon>Eubrachyura</taxon>
        <taxon>Portunoidea</taxon>
        <taxon>Portunidae</taxon>
        <taxon>Portuninae</taxon>
        <taxon>Portunus</taxon>
    </lineage>
</organism>
<keyword evidence="2" id="KW-1185">Reference proteome</keyword>
<evidence type="ECO:0000313" key="1">
    <source>
        <dbReference type="EMBL" id="MPC89048.1"/>
    </source>
</evidence>
<comment type="caution">
    <text evidence="1">The sequence shown here is derived from an EMBL/GenBank/DDBJ whole genome shotgun (WGS) entry which is preliminary data.</text>
</comment>
<name>A0A5B7J7Y9_PORTR</name>
<sequence>MKRAAMQMKDVKDSHHVGLSSFIPPPNDYGGGFMLLLHGTLDHHVEWRGRGVVEAKCAEGEGNGDERLEGVVQAREM</sequence>
<dbReference type="AlphaFoldDB" id="A0A5B7J7Y9"/>
<proteinExistence type="predicted"/>
<protein>
    <submittedName>
        <fullName evidence="1">Uncharacterized protein</fullName>
    </submittedName>
</protein>
<gene>
    <name evidence="1" type="ORF">E2C01_083976</name>
</gene>